<comment type="caution">
    <text evidence="3">The sequence shown here is derived from an EMBL/GenBank/DDBJ whole genome shotgun (WGS) entry which is preliminary data.</text>
</comment>
<name>A0A967F0H4_9PROT</name>
<feature type="domain" description="Glutathione S-transferase C-terminal" evidence="1">
    <location>
        <begin position="153"/>
        <end position="205"/>
    </location>
</feature>
<feature type="domain" description="GST N-terminal" evidence="2">
    <location>
        <begin position="4"/>
        <end position="72"/>
    </location>
</feature>
<dbReference type="InterPro" id="IPR004046">
    <property type="entry name" value="GST_C"/>
</dbReference>
<dbReference type="Gene3D" id="3.40.30.10">
    <property type="entry name" value="Glutaredoxin"/>
    <property type="match status" value="1"/>
</dbReference>
<dbReference type="Pfam" id="PF13417">
    <property type="entry name" value="GST_N_3"/>
    <property type="match status" value="1"/>
</dbReference>
<evidence type="ECO:0000259" key="2">
    <source>
        <dbReference type="Pfam" id="PF13417"/>
    </source>
</evidence>
<dbReference type="Gene3D" id="1.20.1050.10">
    <property type="match status" value="1"/>
</dbReference>
<organism evidence="3 4">
    <name type="scientific">Pelagibius litoralis</name>
    <dbReference type="NCBI Taxonomy" id="374515"/>
    <lineage>
        <taxon>Bacteria</taxon>
        <taxon>Pseudomonadati</taxon>
        <taxon>Pseudomonadota</taxon>
        <taxon>Alphaproteobacteria</taxon>
        <taxon>Rhodospirillales</taxon>
        <taxon>Rhodovibrionaceae</taxon>
        <taxon>Pelagibius</taxon>
    </lineage>
</organism>
<dbReference type="AlphaFoldDB" id="A0A967F0H4"/>
<dbReference type="Pfam" id="PF00043">
    <property type="entry name" value="GST_C"/>
    <property type="match status" value="1"/>
</dbReference>
<dbReference type="RefSeq" id="WP_167227796.1">
    <property type="nucleotide sequence ID" value="NZ_JAAQPH010000016.1"/>
</dbReference>
<evidence type="ECO:0000313" key="4">
    <source>
        <dbReference type="Proteomes" id="UP000761264"/>
    </source>
</evidence>
<dbReference type="CDD" id="cd00570">
    <property type="entry name" value="GST_N_family"/>
    <property type="match status" value="1"/>
</dbReference>
<reference evidence="3" key="1">
    <citation type="submission" date="2020-03" db="EMBL/GenBank/DDBJ databases">
        <title>Genome of Pelagibius litoralis DSM 21314T.</title>
        <authorList>
            <person name="Wang G."/>
        </authorList>
    </citation>
    <scope>NUCLEOTIDE SEQUENCE</scope>
    <source>
        <strain evidence="3">DSM 21314</strain>
    </source>
</reference>
<dbReference type="SUPFAM" id="SSF52833">
    <property type="entry name" value="Thioredoxin-like"/>
    <property type="match status" value="1"/>
</dbReference>
<gene>
    <name evidence="3" type="ORF">HBA54_19600</name>
</gene>
<dbReference type="SUPFAM" id="SSF47616">
    <property type="entry name" value="GST C-terminal domain-like"/>
    <property type="match status" value="1"/>
</dbReference>
<dbReference type="InterPro" id="IPR036282">
    <property type="entry name" value="Glutathione-S-Trfase_C_sf"/>
</dbReference>
<accession>A0A967F0H4</accession>
<dbReference type="EMBL" id="JAAQPH010000016">
    <property type="protein sequence ID" value="NIA70809.1"/>
    <property type="molecule type" value="Genomic_DNA"/>
</dbReference>
<protein>
    <submittedName>
        <fullName evidence="3">Glutathione S-transferase family protein</fullName>
    </submittedName>
</protein>
<dbReference type="InterPro" id="IPR004045">
    <property type="entry name" value="Glutathione_S-Trfase_N"/>
</dbReference>
<dbReference type="Proteomes" id="UP000761264">
    <property type="component" value="Unassembled WGS sequence"/>
</dbReference>
<proteinExistence type="predicted"/>
<evidence type="ECO:0000259" key="1">
    <source>
        <dbReference type="Pfam" id="PF00043"/>
    </source>
</evidence>
<sequence>MATLFTFGASHYCEKARWSLDLCDFTCREVRWAPGPHLLSARRIAPQSTVPILRCPRKTIQGSDRIMNWIEDSGRAAWTTEAPAAEKAEIARLEERADSGIGVAVRRLIYAMSLATEDRKVAQQLFRGALWWHRPLARLMWPISRQAIMKGLQATAEDVPAARSALERELDYVDELIADGLIGGRRRFLVGDRFSRADLAVASLLSPIALPPQHPFYRDMPRWDAQQKIAETYQDRPCILWTSRIYRDFRYPGNLAAVQSA</sequence>
<keyword evidence="4" id="KW-1185">Reference proteome</keyword>
<evidence type="ECO:0000313" key="3">
    <source>
        <dbReference type="EMBL" id="NIA70809.1"/>
    </source>
</evidence>
<dbReference type="InterPro" id="IPR036249">
    <property type="entry name" value="Thioredoxin-like_sf"/>
</dbReference>